<dbReference type="PANTHER" id="PTHR13391:SF0">
    <property type="entry name" value="PROTEIN MISATO HOMOLOG 1"/>
    <property type="match status" value="1"/>
</dbReference>
<feature type="region of interest" description="Disordered" evidence="5">
    <location>
        <begin position="329"/>
        <end position="366"/>
    </location>
</feature>
<dbReference type="SUPFAM" id="SSF52490">
    <property type="entry name" value="Tubulin nucleotide-binding domain-like"/>
    <property type="match status" value="1"/>
</dbReference>
<dbReference type="CDD" id="cd06060">
    <property type="entry name" value="misato"/>
    <property type="match status" value="1"/>
</dbReference>
<name>A0AAE0KNI6_9PEZI</name>
<evidence type="ECO:0000256" key="4">
    <source>
        <dbReference type="ARBA" id="ARBA00023128"/>
    </source>
</evidence>
<dbReference type="InterPro" id="IPR036525">
    <property type="entry name" value="Tubulin/FtsZ_GTPase_sf"/>
</dbReference>
<dbReference type="EMBL" id="JAULSN010000002">
    <property type="protein sequence ID" value="KAK3379411.1"/>
    <property type="molecule type" value="Genomic_DNA"/>
</dbReference>
<dbReference type="GO" id="GO:0005739">
    <property type="term" value="C:mitochondrion"/>
    <property type="evidence" value="ECO:0007669"/>
    <property type="project" value="UniProtKB-SubCell"/>
</dbReference>
<accession>A0AAE0KNI6</accession>
<dbReference type="InterPro" id="IPR019605">
    <property type="entry name" value="Misato_II_tubulin-like"/>
</dbReference>
<evidence type="ECO:0000259" key="7">
    <source>
        <dbReference type="Pfam" id="PF14881"/>
    </source>
</evidence>
<feature type="domain" description="Misato Segment II tubulin-like" evidence="6">
    <location>
        <begin position="2"/>
        <end position="113"/>
    </location>
</feature>
<evidence type="ECO:0000259" key="6">
    <source>
        <dbReference type="Pfam" id="PF10644"/>
    </source>
</evidence>
<gene>
    <name evidence="8" type="ORF">B0T24DRAFT_611727</name>
</gene>
<dbReference type="Pfam" id="PF10644">
    <property type="entry name" value="Misat_Tub_SegII"/>
    <property type="match status" value="1"/>
</dbReference>
<reference evidence="8" key="2">
    <citation type="submission" date="2023-06" db="EMBL/GenBank/DDBJ databases">
        <authorList>
            <consortium name="Lawrence Berkeley National Laboratory"/>
            <person name="Haridas S."/>
            <person name="Hensen N."/>
            <person name="Bonometti L."/>
            <person name="Westerberg I."/>
            <person name="Brannstrom I.O."/>
            <person name="Guillou S."/>
            <person name="Cros-Aarteil S."/>
            <person name="Calhoun S."/>
            <person name="Kuo A."/>
            <person name="Mondo S."/>
            <person name="Pangilinan J."/>
            <person name="Riley R."/>
            <person name="Labutti K."/>
            <person name="Andreopoulos B."/>
            <person name="Lipzen A."/>
            <person name="Chen C."/>
            <person name="Yanf M."/>
            <person name="Daum C."/>
            <person name="Ng V."/>
            <person name="Clum A."/>
            <person name="Steindorff A."/>
            <person name="Ohm R."/>
            <person name="Martin F."/>
            <person name="Silar P."/>
            <person name="Natvig D."/>
            <person name="Lalanne C."/>
            <person name="Gautier V."/>
            <person name="Ament-Velasquez S.L."/>
            <person name="Kruys A."/>
            <person name="Hutchinson M.I."/>
            <person name="Powell A.J."/>
            <person name="Barry K."/>
            <person name="Miller A.N."/>
            <person name="Grigoriev I.V."/>
            <person name="Debuchy R."/>
            <person name="Gladieux P."/>
            <person name="Thoren M.H."/>
            <person name="Johannesson H."/>
        </authorList>
    </citation>
    <scope>NUCLEOTIDE SEQUENCE</scope>
    <source>
        <strain evidence="8">CBS 958.72</strain>
    </source>
</reference>
<dbReference type="InterPro" id="IPR049942">
    <property type="entry name" value="DML1/Misato"/>
</dbReference>
<keyword evidence="9" id="KW-1185">Reference proteome</keyword>
<dbReference type="InterPro" id="IPR029209">
    <property type="entry name" value="DML1/Misato_tubulin"/>
</dbReference>
<comment type="similarity">
    <text evidence="3">Belongs to the misato family.</text>
</comment>
<comment type="function">
    <text evidence="1">Involved in the partitioning of the mitochondrial organelle and mitochondrial DNA (mtDNA) inheritance.</text>
</comment>
<evidence type="ECO:0000256" key="1">
    <source>
        <dbReference type="ARBA" id="ARBA00003757"/>
    </source>
</evidence>
<dbReference type="Gene3D" id="3.40.50.1440">
    <property type="entry name" value="Tubulin/FtsZ, GTPase domain"/>
    <property type="match status" value="1"/>
</dbReference>
<dbReference type="PANTHER" id="PTHR13391">
    <property type="entry name" value="MITOCHONDRIAL DISTRIBUTION REGULATOR MISATO"/>
    <property type="match status" value="1"/>
</dbReference>
<reference evidence="8" key="1">
    <citation type="journal article" date="2023" name="Mol. Phylogenet. Evol.">
        <title>Genome-scale phylogeny and comparative genomics of the fungal order Sordariales.</title>
        <authorList>
            <person name="Hensen N."/>
            <person name="Bonometti L."/>
            <person name="Westerberg I."/>
            <person name="Brannstrom I.O."/>
            <person name="Guillou S."/>
            <person name="Cros-Aarteil S."/>
            <person name="Calhoun S."/>
            <person name="Haridas S."/>
            <person name="Kuo A."/>
            <person name="Mondo S."/>
            <person name="Pangilinan J."/>
            <person name="Riley R."/>
            <person name="LaButti K."/>
            <person name="Andreopoulos B."/>
            <person name="Lipzen A."/>
            <person name="Chen C."/>
            <person name="Yan M."/>
            <person name="Daum C."/>
            <person name="Ng V."/>
            <person name="Clum A."/>
            <person name="Steindorff A."/>
            <person name="Ohm R.A."/>
            <person name="Martin F."/>
            <person name="Silar P."/>
            <person name="Natvig D.O."/>
            <person name="Lalanne C."/>
            <person name="Gautier V."/>
            <person name="Ament-Velasquez S.L."/>
            <person name="Kruys A."/>
            <person name="Hutchinson M.I."/>
            <person name="Powell A.J."/>
            <person name="Barry K."/>
            <person name="Miller A.N."/>
            <person name="Grigoriev I.V."/>
            <person name="Debuchy R."/>
            <person name="Gladieux P."/>
            <person name="Hiltunen Thoren M."/>
            <person name="Johannesson H."/>
        </authorList>
    </citation>
    <scope>NUCLEOTIDE SEQUENCE</scope>
    <source>
        <strain evidence="8">CBS 958.72</strain>
    </source>
</reference>
<comment type="caution">
    <text evidence="8">The sequence shown here is derived from an EMBL/GenBank/DDBJ whole genome shotgun (WGS) entry which is preliminary data.</text>
</comment>
<evidence type="ECO:0000313" key="8">
    <source>
        <dbReference type="EMBL" id="KAK3379411.1"/>
    </source>
</evidence>
<evidence type="ECO:0000256" key="3">
    <source>
        <dbReference type="ARBA" id="ARBA00008507"/>
    </source>
</evidence>
<dbReference type="AlphaFoldDB" id="A0AAE0KNI6"/>
<keyword evidence="4" id="KW-0496">Mitochondrion</keyword>
<evidence type="ECO:0000256" key="2">
    <source>
        <dbReference type="ARBA" id="ARBA00004173"/>
    </source>
</evidence>
<dbReference type="GO" id="GO:0007005">
    <property type="term" value="P:mitochondrion organization"/>
    <property type="evidence" value="ECO:0007669"/>
    <property type="project" value="InterPro"/>
</dbReference>
<sequence>MHEIITLQLGQPSNYLATHFWNTQESYFTYAEDQDSHVDHDVHWRPGLSPDGTETFMPRTVIYDLKGGFGSLRKINALYEQENEPSSLSLWSGPTVVHRQEPIEQGAYQQSLDAGLAPPALTTSTVRYWSDFNRVFFHPRSIVQLNEYELNSSLMPFENWESGEDLFNSLDKEHDIIDRDLRPFAEEADQMQAIQIMTTLDDAWGGFASRYMERLRDEYGKTVLWTWGLQDSLQGVPRNKRLLRLANKAKSLTEIYKQATMIVPLALPQRLPRSVVLDPSSQWHTSALLASAVESITLPSRLKDSAQRITLGGLAELLNPMGKQTVAGLQMSFAPPPPSLEDDSPQQQQQHSGLGRPATGLPDDISEGAHLDLRFTPSDQLDPYAHQRQQQNGHASGAQPRVFSQVIALRGYGDGSDADGDADMLDFDERDHRRRRRQQSAYETATQLYHSPLGFPLLDSFPRIFRDAAAGSSTGDDDDDDDALLASGTHINVTSSLSTDASVSARLKLLRTTVVRSIGVEDREALGNDLAEMADEYHEGWSSGSDEGEDD</sequence>
<evidence type="ECO:0000256" key="5">
    <source>
        <dbReference type="SAM" id="MobiDB-lite"/>
    </source>
</evidence>
<dbReference type="Pfam" id="PF14881">
    <property type="entry name" value="Tubulin_3"/>
    <property type="match status" value="1"/>
</dbReference>
<protein>
    <submittedName>
        <fullName evidence="8">Tubulin nucleotide-binding domain-like protein</fullName>
    </submittedName>
</protein>
<feature type="domain" description="DML1/Misato tubulin" evidence="7">
    <location>
        <begin position="118"/>
        <end position="302"/>
    </location>
</feature>
<proteinExistence type="inferred from homology"/>
<organism evidence="8 9">
    <name type="scientific">Lasiosphaeria ovina</name>
    <dbReference type="NCBI Taxonomy" id="92902"/>
    <lineage>
        <taxon>Eukaryota</taxon>
        <taxon>Fungi</taxon>
        <taxon>Dikarya</taxon>
        <taxon>Ascomycota</taxon>
        <taxon>Pezizomycotina</taxon>
        <taxon>Sordariomycetes</taxon>
        <taxon>Sordariomycetidae</taxon>
        <taxon>Sordariales</taxon>
        <taxon>Lasiosphaeriaceae</taxon>
        <taxon>Lasiosphaeria</taxon>
    </lineage>
</organism>
<comment type="subcellular location">
    <subcellularLocation>
        <location evidence="2">Mitochondrion</location>
    </subcellularLocation>
</comment>
<evidence type="ECO:0000313" key="9">
    <source>
        <dbReference type="Proteomes" id="UP001287356"/>
    </source>
</evidence>
<feature type="compositionally biased region" description="Acidic residues" evidence="5">
    <location>
        <begin position="416"/>
        <end position="428"/>
    </location>
</feature>
<feature type="region of interest" description="Disordered" evidence="5">
    <location>
        <begin position="413"/>
        <end position="442"/>
    </location>
</feature>
<dbReference type="Proteomes" id="UP001287356">
    <property type="component" value="Unassembled WGS sequence"/>
</dbReference>